<dbReference type="Proteomes" id="UP000184085">
    <property type="component" value="Unassembled WGS sequence"/>
</dbReference>
<dbReference type="PROSITE" id="PS51257">
    <property type="entry name" value="PROKAR_LIPOPROTEIN"/>
    <property type="match status" value="1"/>
</dbReference>
<name>A0A1M4N1E5_9RHOB</name>
<dbReference type="EMBL" id="FMJB01000049">
    <property type="protein sequence ID" value="SCM67805.1"/>
    <property type="molecule type" value="Genomic_DNA"/>
</dbReference>
<protein>
    <submittedName>
        <fullName evidence="2">Putative entericidin EcnA/B family protein</fullName>
    </submittedName>
</protein>
<accession>A0A1M4N1E5</accession>
<evidence type="ECO:0000313" key="2">
    <source>
        <dbReference type="EMBL" id="SCM67805.1"/>
    </source>
</evidence>
<proteinExistence type="predicted"/>
<organism evidence="2 3">
    <name type="scientific">Donghicola eburneus</name>
    <dbReference type="NCBI Taxonomy" id="393278"/>
    <lineage>
        <taxon>Bacteria</taxon>
        <taxon>Pseudomonadati</taxon>
        <taxon>Pseudomonadota</taxon>
        <taxon>Alphaproteobacteria</taxon>
        <taxon>Rhodobacterales</taxon>
        <taxon>Roseobacteraceae</taxon>
        <taxon>Donghicola</taxon>
    </lineage>
</organism>
<evidence type="ECO:0000313" key="3">
    <source>
        <dbReference type="Proteomes" id="UP000184085"/>
    </source>
</evidence>
<gene>
    <name evidence="2" type="ORF">KARMA_2011</name>
</gene>
<dbReference type="AlphaFoldDB" id="A0A1M4N1E5"/>
<feature type="chain" id="PRO_5009906693" evidence="1">
    <location>
        <begin position="18"/>
        <end position="37"/>
    </location>
</feature>
<sequence length="37" mass="3804">MKTIVLLALLASLTACNTVEGVGLDIADSARAVRGLF</sequence>
<reference evidence="3" key="1">
    <citation type="submission" date="2016-09" db="EMBL/GenBank/DDBJ databases">
        <authorList>
            <person name="Wibberg D."/>
        </authorList>
    </citation>
    <scope>NUCLEOTIDE SEQUENCE [LARGE SCALE GENOMIC DNA]</scope>
</reference>
<evidence type="ECO:0000256" key="1">
    <source>
        <dbReference type="SAM" id="SignalP"/>
    </source>
</evidence>
<dbReference type="RefSeq" id="WP_072706448.1">
    <property type="nucleotide sequence ID" value="NZ_FMJB01000049.1"/>
</dbReference>
<feature type="signal peptide" evidence="1">
    <location>
        <begin position="1"/>
        <end position="17"/>
    </location>
</feature>
<keyword evidence="3" id="KW-1185">Reference proteome</keyword>
<keyword evidence="1" id="KW-0732">Signal</keyword>